<evidence type="ECO:0000313" key="2">
    <source>
        <dbReference type="Proteomes" id="UP000004277"/>
    </source>
</evidence>
<sequence length="190" mass="21006">MADSSTHVSHADPAPGNILPFHRKVLSPASPSAPGSLATRLASRAHLMRRMLQHAMHALERSRTRASSNDMHAYLTAFAEVSALEHVTRHPHASPHDIEHATLQAEATAMRYLVCLAPAPGALRHAQYRFGSLMARRVALLIRYHRAQCTATEHRFIDDLLRHTLQWAEGYGTSKPRSDLQSAHATHAAL</sequence>
<accession>A0ACD3SRP4</accession>
<proteinExistence type="predicted"/>
<keyword evidence="2" id="KW-1185">Reference proteome</keyword>
<gene>
    <name evidence="1" type="ORF">MW7_009325</name>
</gene>
<reference evidence="1" key="1">
    <citation type="submission" date="2019-05" db="EMBL/GenBank/DDBJ databases">
        <title>Revised genome assembly of Burkholderiaceae (previously Ralstonia) sp. PBA.</title>
        <authorList>
            <person name="Gan H.M."/>
        </authorList>
    </citation>
    <scope>NUCLEOTIDE SEQUENCE</scope>
    <source>
        <strain evidence="1">PBA</strain>
    </source>
</reference>
<name>A0ACD3SRP4_9BURK</name>
<dbReference type="Proteomes" id="UP000004277">
    <property type="component" value="Unassembled WGS sequence"/>
</dbReference>
<evidence type="ECO:0000313" key="1">
    <source>
        <dbReference type="EMBL" id="TMS58890.1"/>
    </source>
</evidence>
<organism evidence="1 2">
    <name type="scientific">Imbroritus primus</name>
    <dbReference type="NCBI Taxonomy" id="3058603"/>
    <lineage>
        <taxon>Bacteria</taxon>
        <taxon>Pseudomonadati</taxon>
        <taxon>Pseudomonadota</taxon>
        <taxon>Betaproteobacteria</taxon>
        <taxon>Burkholderiales</taxon>
        <taxon>Burkholderiaceae</taxon>
        <taxon>Imbroritus</taxon>
    </lineage>
</organism>
<dbReference type="EMBL" id="AKCV02000015">
    <property type="protein sequence ID" value="TMS58890.1"/>
    <property type="molecule type" value="Genomic_DNA"/>
</dbReference>
<comment type="caution">
    <text evidence="1">The sequence shown here is derived from an EMBL/GenBank/DDBJ whole genome shotgun (WGS) entry which is preliminary data.</text>
</comment>
<protein>
    <submittedName>
        <fullName evidence="1">Uncharacterized protein</fullName>
    </submittedName>
</protein>